<sequence>MEEKIIIQFLEFLNKSILQDQTHLVNITLYADKDMKYFHSIYNREEYRVRLSDEEIFGTEAIIAEKQKELEKELAEINRKVILKLEDLFLNAFLQRKLQIENDLKLLEDARSSYRYVYQWLLIPHWLGDELISLGEVVFREFGCNFWGITSFLGEYQSREATLLEVFEELHNY</sequence>
<gene>
    <name evidence="2" type="ORF">SAMN04488055_1776</name>
</gene>
<evidence type="ECO:0000313" key="2">
    <source>
        <dbReference type="EMBL" id="SIN85530.1"/>
    </source>
</evidence>
<dbReference type="OrthoDB" id="680378at2"/>
<dbReference type="STRING" id="536979.SAMN04488055_1776"/>
<organism evidence="2 3">
    <name type="scientific">Chitinophaga niabensis</name>
    <dbReference type="NCBI Taxonomy" id="536979"/>
    <lineage>
        <taxon>Bacteria</taxon>
        <taxon>Pseudomonadati</taxon>
        <taxon>Bacteroidota</taxon>
        <taxon>Chitinophagia</taxon>
        <taxon>Chitinophagales</taxon>
        <taxon>Chitinophagaceae</taxon>
        <taxon>Chitinophaga</taxon>
    </lineage>
</organism>
<evidence type="ECO:0000313" key="3">
    <source>
        <dbReference type="Proteomes" id="UP000185003"/>
    </source>
</evidence>
<accession>A0A1N6ERC5</accession>
<proteinExistence type="predicted"/>
<dbReference type="RefSeq" id="WP_074238896.1">
    <property type="nucleotide sequence ID" value="NZ_FSRA01000001.1"/>
</dbReference>
<dbReference type="Proteomes" id="UP000185003">
    <property type="component" value="Unassembled WGS sequence"/>
</dbReference>
<dbReference type="EMBL" id="FSRA01000001">
    <property type="protein sequence ID" value="SIN85530.1"/>
    <property type="molecule type" value="Genomic_DNA"/>
</dbReference>
<protein>
    <submittedName>
        <fullName evidence="2">Uncharacterized protein</fullName>
    </submittedName>
</protein>
<feature type="coiled-coil region" evidence="1">
    <location>
        <begin position="60"/>
        <end position="110"/>
    </location>
</feature>
<name>A0A1N6ERC5_9BACT</name>
<keyword evidence="3" id="KW-1185">Reference proteome</keyword>
<keyword evidence="1" id="KW-0175">Coiled coil</keyword>
<dbReference type="AlphaFoldDB" id="A0A1N6ERC5"/>
<evidence type="ECO:0000256" key="1">
    <source>
        <dbReference type="SAM" id="Coils"/>
    </source>
</evidence>
<reference evidence="2 3" key="1">
    <citation type="submission" date="2016-11" db="EMBL/GenBank/DDBJ databases">
        <authorList>
            <person name="Jaros S."/>
            <person name="Januszkiewicz K."/>
            <person name="Wedrychowicz H."/>
        </authorList>
    </citation>
    <scope>NUCLEOTIDE SEQUENCE [LARGE SCALE GENOMIC DNA]</scope>
    <source>
        <strain evidence="2 3">DSM 24787</strain>
    </source>
</reference>